<dbReference type="EMBL" id="CP081869">
    <property type="protein sequence ID" value="QZN99780.1"/>
    <property type="molecule type" value="Genomic_DNA"/>
</dbReference>
<dbReference type="AlphaFoldDB" id="A0A9E6REL0"/>
<proteinExistence type="predicted"/>
<organism evidence="2 3">
    <name type="scientific">Chenggangzhangella methanolivorans</name>
    <dbReference type="NCBI Taxonomy" id="1437009"/>
    <lineage>
        <taxon>Bacteria</taxon>
        <taxon>Pseudomonadati</taxon>
        <taxon>Pseudomonadota</taxon>
        <taxon>Alphaproteobacteria</taxon>
        <taxon>Hyphomicrobiales</taxon>
        <taxon>Methylopilaceae</taxon>
        <taxon>Chenggangzhangella</taxon>
    </lineage>
</organism>
<feature type="region of interest" description="Disordered" evidence="1">
    <location>
        <begin position="1"/>
        <end position="54"/>
    </location>
</feature>
<accession>A0A9E6REL0</accession>
<keyword evidence="3" id="KW-1185">Reference proteome</keyword>
<feature type="compositionally biased region" description="Basic and acidic residues" evidence="1">
    <location>
        <begin position="14"/>
        <end position="32"/>
    </location>
</feature>
<sequence>MTAKKPKGWYGKAAKADRREKRARRARLEQVHRAKKGLGPRSAPSPEDRAAAAERSAIAIAKAKAEADEIGARVEAKAANGREARARSVKEYDRQARALRRDLQPKLSGVDRGTPHTRRQHRKTSFERLCDERAVTGDMAQAAQEIERVYLAICGAVVIGGLGLERGGGGGSAGPISDGVAMAHASRYKPWADEMARMRKGGDWPFLEIVIDVVVDGRTFRDVETEKRMRNGAARHALCWALLKYGVMARWCDVSVLREYEDRYDVHRRALKAA</sequence>
<evidence type="ECO:0000256" key="1">
    <source>
        <dbReference type="SAM" id="MobiDB-lite"/>
    </source>
</evidence>
<evidence type="ECO:0000313" key="3">
    <source>
        <dbReference type="Proteomes" id="UP000825701"/>
    </source>
</evidence>
<dbReference type="RefSeq" id="WP_261402891.1">
    <property type="nucleotide sequence ID" value="NZ_CP081869.1"/>
</dbReference>
<protein>
    <submittedName>
        <fullName evidence="2">Uncharacterized protein</fullName>
    </submittedName>
</protein>
<dbReference type="KEGG" id="cmet:K6K41_24475"/>
<dbReference type="Proteomes" id="UP000825701">
    <property type="component" value="Chromosome"/>
</dbReference>
<name>A0A9E6REL0_9HYPH</name>
<reference evidence="2" key="1">
    <citation type="submission" date="2021-08" db="EMBL/GenBank/DDBJ databases">
        <authorList>
            <person name="Zhang H."/>
            <person name="Xu M."/>
            <person name="Yu Z."/>
            <person name="Yang L."/>
            <person name="Cai Y."/>
        </authorList>
    </citation>
    <scope>NUCLEOTIDE SEQUENCE</scope>
    <source>
        <strain evidence="2">CHL1</strain>
    </source>
</reference>
<evidence type="ECO:0000313" key="2">
    <source>
        <dbReference type="EMBL" id="QZN99780.1"/>
    </source>
</evidence>
<gene>
    <name evidence="2" type="ORF">K6K41_24475</name>
</gene>